<sequence>MAWREIAYTYPSTHTFQKHLLWLDKNANIYFAMRVSEDDSWTYYAGNASHGLETGNKLTQYSTEASAQTNYLTTTRDATTGKFLALLPINFDARFVKLFVQSGSAVTIYEWWPSTYLSAHEIVSGELLITNALSDAPCIKIEIDGQERGFIGNLGSDVYGSRYRDAAGNIIFESSNSAQNLAGWTFTDWGLYKLTGGTIVPWSAPSGVAFNAASASFPIGLDIWKDGILRFSAGEVASGVYGMRCMDVSSNIIFQADTIGALIAGWTFDTTYLYKLASGTPDSSPNDGLVIRSTNPALLVYEDIAKRIELGYLAAGIYGIKGYDTGGSNVIFELSDTQQKIGGWLFDVSTLKSASNTIVLDAANETITVGSVAADGIQIASAGIRAYDGGTQKGAWDVDSGWWLGPSTSNRRVEWDPDTDTFYIRGNAAFDTIVFQEVLTTKGSFVVAKSGAELFLPCTATGSTFTIKVTKPVSGGAPFVSGDACKIDNGINSTWFTVGAGSDQTYYYQYTATYQSGSNSATYKSGTGIVDYGQSGQGFHLLTVDEANSPRYSIYTHAGSPWSTTTELMRFGNLNGFLGYSTVLYGLAVGETNAYLKYDPTNGMRIKGNITAESGTIGGFTLGATTLIATNLILDAGNQEIRLGSGNDIISLDAADATYRLAIGHATYASAPFRVTKEGSLTAISGTIGGWTLASTTLAGGAITLDSTGRIRIGSGGDIIFTGHDTSPGDIISMGTSMTTAVFTGAGLDDMTSGGTFNGTYPLNYKVQIDGTGSPNTFKWSDDGGVSWDATGVAITGGAQTLNNGVTVTFGATTGHTLNNYWTFSTYASRIGTGLTGVNVVWRPQVTNTGQLRLGYDAVGGGFFDKRWDKIYLVANSDIQIESLTNIGIHARPSTVFGTSDWKQALLQVNWDGSRSLMTIGAGFSATQYIYMQYYGDVSTTWGLIGSYDAGGTIMSIDGDNGNCWFVANVSALSFTDRTPFYEGDALTEIKKIKSKDGKIDHSTLPVFAQKTVKAIKINNDGEKVVEEVLGRDLGAIVSILTVGLNQLASRLDDVELKLAA</sequence>
<accession>A0A6M3K7E7</accession>
<dbReference type="AlphaFoldDB" id="A0A6M3K7E7"/>
<proteinExistence type="predicted"/>
<reference evidence="1" key="1">
    <citation type="submission" date="2020-03" db="EMBL/GenBank/DDBJ databases">
        <title>The deep terrestrial virosphere.</title>
        <authorList>
            <person name="Holmfeldt K."/>
            <person name="Nilsson E."/>
            <person name="Simone D."/>
            <person name="Lopez-Fernandez M."/>
            <person name="Wu X."/>
            <person name="de Brujin I."/>
            <person name="Lundin D."/>
            <person name="Andersson A."/>
            <person name="Bertilsson S."/>
            <person name="Dopson M."/>
        </authorList>
    </citation>
    <scope>NUCLEOTIDE SEQUENCE</scope>
    <source>
        <strain evidence="1">MM415A01248</strain>
    </source>
</reference>
<protein>
    <submittedName>
        <fullName evidence="1">Putative structural protein</fullName>
    </submittedName>
</protein>
<evidence type="ECO:0000313" key="1">
    <source>
        <dbReference type="EMBL" id="QJA77688.1"/>
    </source>
</evidence>
<organism evidence="1">
    <name type="scientific">viral metagenome</name>
    <dbReference type="NCBI Taxonomy" id="1070528"/>
    <lineage>
        <taxon>unclassified sequences</taxon>
        <taxon>metagenomes</taxon>
        <taxon>organismal metagenomes</taxon>
    </lineage>
</organism>
<gene>
    <name evidence="1" type="ORF">MM415A01248_0003</name>
</gene>
<name>A0A6M3K7E7_9ZZZZ</name>
<dbReference type="EMBL" id="MT142296">
    <property type="protein sequence ID" value="QJA77688.1"/>
    <property type="molecule type" value="Genomic_DNA"/>
</dbReference>